<proteinExistence type="predicted"/>
<evidence type="ECO:0000256" key="7">
    <source>
        <dbReference type="SAM" id="SignalP"/>
    </source>
</evidence>
<organism evidence="9 10">
    <name type="scientific">Halomonas alimentaria</name>
    <dbReference type="NCBI Taxonomy" id="147248"/>
    <lineage>
        <taxon>Bacteria</taxon>
        <taxon>Pseudomonadati</taxon>
        <taxon>Pseudomonadota</taxon>
        <taxon>Gammaproteobacteria</taxon>
        <taxon>Oceanospirillales</taxon>
        <taxon>Halomonadaceae</taxon>
        <taxon>Halomonas</taxon>
    </lineage>
</organism>
<evidence type="ECO:0000256" key="5">
    <source>
        <dbReference type="ARBA" id="ARBA00023004"/>
    </source>
</evidence>
<comment type="caution">
    <text evidence="9">The sequence shown here is derived from an EMBL/GenBank/DDBJ whole genome shotgun (WGS) entry which is preliminary data.</text>
</comment>
<evidence type="ECO:0000313" key="10">
    <source>
        <dbReference type="Proteomes" id="UP000487929"/>
    </source>
</evidence>
<dbReference type="PANTHER" id="PTHR33751:SF9">
    <property type="entry name" value="CYTOCHROME C4"/>
    <property type="match status" value="1"/>
</dbReference>
<dbReference type="InterPro" id="IPR008168">
    <property type="entry name" value="Cyt_C_IC"/>
</dbReference>
<evidence type="ECO:0000313" key="9">
    <source>
        <dbReference type="EMBL" id="NAW34581.1"/>
    </source>
</evidence>
<feature type="domain" description="Cytochrome c" evidence="8">
    <location>
        <begin position="23"/>
        <end position="104"/>
    </location>
</feature>
<gene>
    <name evidence="9" type="ORF">GRB96_09135</name>
</gene>
<dbReference type="Pfam" id="PF00034">
    <property type="entry name" value="Cytochrom_C"/>
    <property type="match status" value="1"/>
</dbReference>
<accession>A0A7X5AQX9</accession>
<evidence type="ECO:0000256" key="1">
    <source>
        <dbReference type="ARBA" id="ARBA00022448"/>
    </source>
</evidence>
<keyword evidence="10" id="KW-1185">Reference proteome</keyword>
<keyword evidence="2 6" id="KW-0349">Heme</keyword>
<dbReference type="InterPro" id="IPR036909">
    <property type="entry name" value="Cyt_c-like_dom_sf"/>
</dbReference>
<evidence type="ECO:0000256" key="2">
    <source>
        <dbReference type="ARBA" id="ARBA00022617"/>
    </source>
</evidence>
<dbReference type="PROSITE" id="PS51007">
    <property type="entry name" value="CYTC"/>
    <property type="match status" value="1"/>
</dbReference>
<keyword evidence="7" id="KW-0732">Signal</keyword>
<keyword evidence="4" id="KW-0249">Electron transport</keyword>
<name>A0A7X5AQX9_9GAMM</name>
<reference evidence="9 10" key="1">
    <citation type="submission" date="2019-12" db="EMBL/GenBank/DDBJ databases">
        <title>Draft genome sequencing of Halomonas alimentaria DSM 15356.</title>
        <authorList>
            <person name="Pandiyan K."/>
            <person name="Kushwaha P."/>
            <person name="Gowdham M."/>
            <person name="Chakdar H."/>
            <person name="Singh A."/>
            <person name="Kumar M."/>
            <person name="Saxena A.K."/>
        </authorList>
    </citation>
    <scope>NUCLEOTIDE SEQUENCE [LARGE SCALE GENOMIC DNA]</scope>
    <source>
        <strain evidence="9 10">DSM 15356</strain>
    </source>
</reference>
<keyword evidence="3 6" id="KW-0479">Metal-binding</keyword>
<dbReference type="AlphaFoldDB" id="A0A7X5AQX9"/>
<keyword evidence="1" id="KW-0813">Transport</keyword>
<dbReference type="PANTHER" id="PTHR33751">
    <property type="entry name" value="CBB3-TYPE CYTOCHROME C OXIDASE SUBUNIT FIXP"/>
    <property type="match status" value="1"/>
</dbReference>
<dbReference type="EMBL" id="WUTT01000001">
    <property type="protein sequence ID" value="NAW34581.1"/>
    <property type="molecule type" value="Genomic_DNA"/>
</dbReference>
<feature type="chain" id="PRO_5031569050" evidence="7">
    <location>
        <begin position="22"/>
        <end position="104"/>
    </location>
</feature>
<dbReference type="GO" id="GO:0005506">
    <property type="term" value="F:iron ion binding"/>
    <property type="evidence" value="ECO:0007669"/>
    <property type="project" value="InterPro"/>
</dbReference>
<sequence length="104" mass="10689">MKLILAATMLGGALLAMDAQAAGDAEAGADKIGTCVACHGTDGKGLAPIYPNLNGQSATYLESSLKAYRDSQRQGGNAMLMTPMAQGLSDEDIADIAAYYSSQE</sequence>
<evidence type="ECO:0000259" key="8">
    <source>
        <dbReference type="PROSITE" id="PS51007"/>
    </source>
</evidence>
<dbReference type="OrthoDB" id="9796421at2"/>
<evidence type="ECO:0000256" key="3">
    <source>
        <dbReference type="ARBA" id="ARBA00022723"/>
    </source>
</evidence>
<dbReference type="GO" id="GO:0020037">
    <property type="term" value="F:heme binding"/>
    <property type="evidence" value="ECO:0007669"/>
    <property type="project" value="InterPro"/>
</dbReference>
<protein>
    <submittedName>
        <fullName evidence="9">C-type cytochrome</fullName>
    </submittedName>
</protein>
<feature type="signal peptide" evidence="7">
    <location>
        <begin position="1"/>
        <end position="21"/>
    </location>
</feature>
<dbReference type="InterPro" id="IPR009056">
    <property type="entry name" value="Cyt_c-like_dom"/>
</dbReference>
<evidence type="ECO:0000256" key="4">
    <source>
        <dbReference type="ARBA" id="ARBA00022982"/>
    </source>
</evidence>
<dbReference type="InterPro" id="IPR050597">
    <property type="entry name" value="Cytochrome_c_Oxidase_Subunit"/>
</dbReference>
<dbReference type="Gene3D" id="1.10.760.10">
    <property type="entry name" value="Cytochrome c-like domain"/>
    <property type="match status" value="1"/>
</dbReference>
<dbReference type="SUPFAM" id="SSF46626">
    <property type="entry name" value="Cytochrome c"/>
    <property type="match status" value="1"/>
</dbReference>
<evidence type="ECO:0000256" key="6">
    <source>
        <dbReference type="PROSITE-ProRule" id="PRU00433"/>
    </source>
</evidence>
<keyword evidence="5 6" id="KW-0408">Iron</keyword>
<dbReference type="Proteomes" id="UP000487929">
    <property type="component" value="Unassembled WGS sequence"/>
</dbReference>
<dbReference type="PRINTS" id="PR00605">
    <property type="entry name" value="CYTCHROMECIC"/>
</dbReference>
<dbReference type="RefSeq" id="WP_161431854.1">
    <property type="nucleotide sequence ID" value="NZ_WUTT01000001.1"/>
</dbReference>
<dbReference type="GO" id="GO:0009055">
    <property type="term" value="F:electron transfer activity"/>
    <property type="evidence" value="ECO:0007669"/>
    <property type="project" value="InterPro"/>
</dbReference>